<dbReference type="Proteomes" id="UP001317742">
    <property type="component" value="Chromosome"/>
</dbReference>
<accession>A0ABN6S2P2</accession>
<evidence type="ECO:0000256" key="1">
    <source>
        <dbReference type="SAM" id="SignalP"/>
    </source>
</evidence>
<evidence type="ECO:0000313" key="3">
    <source>
        <dbReference type="Proteomes" id="UP001317742"/>
    </source>
</evidence>
<sequence length="138" mass="15448">MLKFFSMLSLIMVCLFMLTACFGSSSVETGLNPAELIEIDDDYSTVVTLERGEILAVDMPNPLVKGYRISGASFDPSMLRMERFLEYSEDDENRARYLFTVLMDGSSDILIKMKPLQGGTEEVYRQVTIGTGESEGLF</sequence>
<feature type="signal peptide" evidence="1">
    <location>
        <begin position="1"/>
        <end position="25"/>
    </location>
</feature>
<protein>
    <recommendedName>
        <fullName evidence="4">Lipoprotein</fullName>
    </recommendedName>
</protein>
<gene>
    <name evidence="2" type="ORF">SYK_09800</name>
</gene>
<dbReference type="EMBL" id="AP026709">
    <property type="protein sequence ID" value="BDQ36620.1"/>
    <property type="molecule type" value="Genomic_DNA"/>
</dbReference>
<keyword evidence="3" id="KW-1185">Reference proteome</keyword>
<dbReference type="RefSeq" id="WP_281762514.1">
    <property type="nucleotide sequence ID" value="NZ_AP026709.1"/>
</dbReference>
<evidence type="ECO:0000313" key="2">
    <source>
        <dbReference type="EMBL" id="BDQ36620.1"/>
    </source>
</evidence>
<dbReference type="PROSITE" id="PS51257">
    <property type="entry name" value="PROKAR_LIPOPROTEIN"/>
    <property type="match status" value="1"/>
</dbReference>
<feature type="chain" id="PRO_5046374189" description="Lipoprotein" evidence="1">
    <location>
        <begin position="26"/>
        <end position="138"/>
    </location>
</feature>
<keyword evidence="1" id="KW-0732">Signal</keyword>
<organism evidence="2 3">
    <name type="scientific">Pseudodesulfovibrio nedwellii</name>
    <dbReference type="NCBI Taxonomy" id="2973072"/>
    <lineage>
        <taxon>Bacteria</taxon>
        <taxon>Pseudomonadati</taxon>
        <taxon>Thermodesulfobacteriota</taxon>
        <taxon>Desulfovibrionia</taxon>
        <taxon>Desulfovibrionales</taxon>
        <taxon>Desulfovibrionaceae</taxon>
    </lineage>
</organism>
<evidence type="ECO:0008006" key="4">
    <source>
        <dbReference type="Google" id="ProtNLM"/>
    </source>
</evidence>
<proteinExistence type="predicted"/>
<name>A0ABN6S2P2_9BACT</name>
<reference evidence="2 3" key="1">
    <citation type="submission" date="2022-08" db="EMBL/GenBank/DDBJ databases">
        <title>Genome Sequence of the sulphate-reducing bacterium, Pseudodesulfovibrio sp. SYK.</title>
        <authorList>
            <person name="Kondo R."/>
            <person name="Kataoka T."/>
        </authorList>
    </citation>
    <scope>NUCLEOTIDE SEQUENCE [LARGE SCALE GENOMIC DNA]</scope>
    <source>
        <strain evidence="2 3">SYK</strain>
    </source>
</reference>